<feature type="domain" description="HTH hxlR-type" evidence="5">
    <location>
        <begin position="11"/>
        <end position="108"/>
    </location>
</feature>
<feature type="region of interest" description="Disordered" evidence="4">
    <location>
        <begin position="142"/>
        <end position="175"/>
    </location>
</feature>
<sequence>MRKKSLSEQQCPIARTLDHVGEWWSLLIIRDAMHGLSRFDEFQKSLGISPNILTRRLTTLVEGGLMEKQLYSERPPRYQYVLTPRGQELSPVLIALLSWGNNHLAPEGASIQLMDAQTGELVEPLLIDGRTGQKISPSRHVLVPGPTASDGMKQRLRHANGAMSGDNPSKQESES</sequence>
<dbReference type="InterPro" id="IPR036388">
    <property type="entry name" value="WH-like_DNA-bd_sf"/>
</dbReference>
<evidence type="ECO:0000313" key="7">
    <source>
        <dbReference type="Proteomes" id="UP000013526"/>
    </source>
</evidence>
<dbReference type="PANTHER" id="PTHR33204:SF17">
    <property type="entry name" value="TRANSCRIPTIONAL REGULATORY PROTEIN"/>
    <property type="match status" value="1"/>
</dbReference>
<dbReference type="PATRIC" id="fig|1268236.3.peg.687"/>
<evidence type="ECO:0000256" key="4">
    <source>
        <dbReference type="SAM" id="MobiDB-lite"/>
    </source>
</evidence>
<evidence type="ECO:0000256" key="2">
    <source>
        <dbReference type="ARBA" id="ARBA00023125"/>
    </source>
</evidence>
<evidence type="ECO:0000256" key="3">
    <source>
        <dbReference type="ARBA" id="ARBA00023163"/>
    </source>
</evidence>
<dbReference type="Proteomes" id="UP000013526">
    <property type="component" value="Unassembled WGS sequence"/>
</dbReference>
<dbReference type="GO" id="GO:0003677">
    <property type="term" value="F:DNA binding"/>
    <property type="evidence" value="ECO:0007669"/>
    <property type="project" value="UniProtKB-KW"/>
</dbReference>
<gene>
    <name evidence="6" type="ORF">G113_03409</name>
</gene>
<dbReference type="AlphaFoldDB" id="R1GYJ2"/>
<organism evidence="6 7">
    <name type="scientific">Aeromonas molluscorum 848</name>
    <dbReference type="NCBI Taxonomy" id="1268236"/>
    <lineage>
        <taxon>Bacteria</taxon>
        <taxon>Pseudomonadati</taxon>
        <taxon>Pseudomonadota</taxon>
        <taxon>Gammaproteobacteria</taxon>
        <taxon>Aeromonadales</taxon>
        <taxon>Aeromonadaceae</taxon>
        <taxon>Aeromonas</taxon>
    </lineage>
</organism>
<accession>R1GYJ2</accession>
<keyword evidence="7" id="KW-1185">Reference proteome</keyword>
<reference evidence="6 7" key="1">
    <citation type="journal article" date="2013" name="Genome Announc.">
        <title>Draft Genome Sequence of Aeromonas molluscorum Strain 848TT, Isolated from Bivalve Molluscs.</title>
        <authorList>
            <person name="Spataro N."/>
            <person name="Farfan M."/>
            <person name="Albarral V."/>
            <person name="Sanglas A."/>
            <person name="Loren J.G."/>
            <person name="Fuste M.C."/>
            <person name="Bosch E."/>
        </authorList>
    </citation>
    <scope>NUCLEOTIDE SEQUENCE [LARGE SCALE GENOMIC DNA]</scope>
    <source>
        <strain evidence="6 7">848</strain>
    </source>
</reference>
<dbReference type="RefSeq" id="WP_005893518.1">
    <property type="nucleotide sequence ID" value="NZ_AQGQ01000010.1"/>
</dbReference>
<dbReference type="Gene3D" id="1.10.10.10">
    <property type="entry name" value="Winged helix-like DNA-binding domain superfamily/Winged helix DNA-binding domain"/>
    <property type="match status" value="1"/>
</dbReference>
<dbReference type="Pfam" id="PF01638">
    <property type="entry name" value="HxlR"/>
    <property type="match status" value="1"/>
</dbReference>
<keyword evidence="2" id="KW-0238">DNA-binding</keyword>
<evidence type="ECO:0000313" key="6">
    <source>
        <dbReference type="EMBL" id="EOD56515.1"/>
    </source>
</evidence>
<dbReference type="PANTHER" id="PTHR33204">
    <property type="entry name" value="TRANSCRIPTIONAL REGULATOR, MARR FAMILY"/>
    <property type="match status" value="1"/>
</dbReference>
<evidence type="ECO:0000259" key="5">
    <source>
        <dbReference type="PROSITE" id="PS51118"/>
    </source>
</evidence>
<dbReference type="EMBL" id="AQGQ01000010">
    <property type="protein sequence ID" value="EOD56515.1"/>
    <property type="molecule type" value="Genomic_DNA"/>
</dbReference>
<dbReference type="PROSITE" id="PS51118">
    <property type="entry name" value="HTH_HXLR"/>
    <property type="match status" value="1"/>
</dbReference>
<name>R1GYJ2_9GAMM</name>
<proteinExistence type="predicted"/>
<dbReference type="InterPro" id="IPR002577">
    <property type="entry name" value="HTH_HxlR"/>
</dbReference>
<protein>
    <submittedName>
        <fullName evidence="6">HxlR family transcriptional regulator</fullName>
    </submittedName>
</protein>
<dbReference type="OrthoDB" id="9807069at2"/>
<keyword evidence="1" id="KW-0805">Transcription regulation</keyword>
<evidence type="ECO:0000256" key="1">
    <source>
        <dbReference type="ARBA" id="ARBA00023015"/>
    </source>
</evidence>
<dbReference type="InterPro" id="IPR036390">
    <property type="entry name" value="WH_DNA-bd_sf"/>
</dbReference>
<keyword evidence="3" id="KW-0804">Transcription</keyword>
<dbReference type="SUPFAM" id="SSF46785">
    <property type="entry name" value="Winged helix' DNA-binding domain"/>
    <property type="match status" value="1"/>
</dbReference>
<comment type="caution">
    <text evidence="6">The sequence shown here is derived from an EMBL/GenBank/DDBJ whole genome shotgun (WGS) entry which is preliminary data.</text>
</comment>